<dbReference type="AlphaFoldDB" id="A0A3B7QZF3"/>
<organism evidence="3 4">
    <name type="scientific">Hymenobacter oligotrophus</name>
    <dbReference type="NCBI Taxonomy" id="2319843"/>
    <lineage>
        <taxon>Bacteria</taxon>
        <taxon>Pseudomonadati</taxon>
        <taxon>Bacteroidota</taxon>
        <taxon>Cytophagia</taxon>
        <taxon>Cytophagales</taxon>
        <taxon>Hymenobacteraceae</taxon>
        <taxon>Hymenobacter</taxon>
    </lineage>
</organism>
<keyword evidence="4" id="KW-1185">Reference proteome</keyword>
<dbReference type="OrthoDB" id="128043at2"/>
<gene>
    <name evidence="3" type="ORF">D3Y59_07960</name>
</gene>
<dbReference type="Pfam" id="PF19335">
    <property type="entry name" value="HMBD"/>
    <property type="match status" value="1"/>
</dbReference>
<dbReference type="InterPro" id="IPR045800">
    <property type="entry name" value="HMBD"/>
</dbReference>
<dbReference type="KEGG" id="hyh:D3Y59_07960"/>
<feature type="signal peptide" evidence="1">
    <location>
        <begin position="1"/>
        <end position="17"/>
    </location>
</feature>
<accession>A0A3B7QZF3</accession>
<evidence type="ECO:0000256" key="1">
    <source>
        <dbReference type="SAM" id="SignalP"/>
    </source>
</evidence>
<dbReference type="RefSeq" id="WP_119444573.1">
    <property type="nucleotide sequence ID" value="NZ_CP032317.1"/>
</dbReference>
<feature type="domain" description="Heavy metal binding" evidence="2">
    <location>
        <begin position="55"/>
        <end position="80"/>
    </location>
</feature>
<name>A0A3B7QZF3_9BACT</name>
<dbReference type="EMBL" id="CP032317">
    <property type="protein sequence ID" value="AYA36995.1"/>
    <property type="molecule type" value="Genomic_DNA"/>
</dbReference>
<dbReference type="Proteomes" id="UP000262802">
    <property type="component" value="Chromosome"/>
</dbReference>
<protein>
    <recommendedName>
        <fullName evidence="2">Heavy metal binding domain-containing protein</fullName>
    </recommendedName>
</protein>
<keyword evidence="1" id="KW-0732">Signal</keyword>
<dbReference type="GO" id="GO:0046872">
    <property type="term" value="F:metal ion binding"/>
    <property type="evidence" value="ECO:0007669"/>
    <property type="project" value="InterPro"/>
</dbReference>
<feature type="chain" id="PRO_5017644026" description="Heavy metal binding domain-containing protein" evidence="1">
    <location>
        <begin position="18"/>
        <end position="321"/>
    </location>
</feature>
<dbReference type="PROSITE" id="PS51257">
    <property type="entry name" value="PROKAR_LIPOPROTEIN"/>
    <property type="match status" value="1"/>
</dbReference>
<sequence length="321" mass="34409">MKRILFPVLALASLTWAASCSSNDSAASQPAVAAAAEHHNHEPAQAAAAIANAAYVCPMHPEVTSPNPGKCPKCGMDLQPSPQPAATTGPDYRMDFRATPAQLAAGQPATLSFQPQAAADPKATVPLAVVHEKKMHLIVVSKDLAEFYHEHPNLQASGRYEVPFTFKTGGEYVLFQDYQPVGKAHQLSRQVVTVAGAPKKPVQFAQDQLRWTNDGYTAALSFDKRVQAGQPLVVAANLSRQGQPITDLANYLGAKGHMVIIGADTEQYLHVHPQHGNGSGPKVSFQTTFDKPGLYRVFLQFNHAGKVRTADFTVNVAPATS</sequence>
<evidence type="ECO:0000313" key="3">
    <source>
        <dbReference type="EMBL" id="AYA36995.1"/>
    </source>
</evidence>
<evidence type="ECO:0000313" key="4">
    <source>
        <dbReference type="Proteomes" id="UP000262802"/>
    </source>
</evidence>
<proteinExistence type="predicted"/>
<reference evidence="3 4" key="1">
    <citation type="submission" date="2018-09" db="EMBL/GenBank/DDBJ databases">
        <title>Hymenobacter medium sp. nov., isolated from R2A medium.</title>
        <authorList>
            <person name="Yingchao G."/>
        </authorList>
    </citation>
    <scope>NUCLEOTIDE SEQUENCE [LARGE SCALE GENOMIC DNA]</scope>
    <source>
        <strain evidence="4">sh-6</strain>
    </source>
</reference>
<evidence type="ECO:0000259" key="2">
    <source>
        <dbReference type="Pfam" id="PF19335"/>
    </source>
</evidence>